<evidence type="ECO:0000256" key="2">
    <source>
        <dbReference type="ARBA" id="ARBA00008496"/>
    </source>
</evidence>
<evidence type="ECO:0000256" key="3">
    <source>
        <dbReference type="ARBA" id="ARBA00012089"/>
    </source>
</evidence>
<dbReference type="AlphaFoldDB" id="A0A4Z2BTN9"/>
<evidence type="ECO:0000256" key="4">
    <source>
        <dbReference type="ARBA" id="ARBA00018426"/>
    </source>
</evidence>
<evidence type="ECO:0000313" key="12">
    <source>
        <dbReference type="EMBL" id="TNM95302.1"/>
    </source>
</evidence>
<comment type="similarity">
    <text evidence="2">Belongs to the Diphthine--ammonia ligase family.</text>
</comment>
<accession>A0A4Z2BTN9</accession>
<name>A0A4Z2BTN9_9TELE</name>
<feature type="compositionally biased region" description="Low complexity" evidence="10">
    <location>
        <begin position="239"/>
        <end position="250"/>
    </location>
</feature>
<sequence>MKVVALISGGKDSCYNMMQCVAAGHQIVALANLRPANTDELDSYMYQTVGHQAIDLYAEAMDLPLYRRIIQGSSLDTSKNYTKTDGDEVEDLYDLLHLVKEKEGVEAVSVGAILSDYQRVRVENVCLRLGLRPLAYLWRRDQESLLAEMISSNLHAVLIKVAAFGLDPGKHLGKPLAEMEPYLKQPCVCVSLSAFGGGWDRYGWKTYPHPATSVTLQSHSLQLYFFLCTPHTAASSPITQTDTHAHAPTAPVAPPRLLRVEQGDPGPMRQAARGGGGGQPGENLPRLSLLKLFSSG</sequence>
<evidence type="ECO:0000256" key="1">
    <source>
        <dbReference type="ARBA" id="ARBA00005156"/>
    </source>
</evidence>
<dbReference type="PANTHER" id="PTHR12196:SF2">
    <property type="entry name" value="DIPHTHINE--AMMONIA LIGASE"/>
    <property type="match status" value="1"/>
</dbReference>
<dbReference type="GO" id="GO:0017183">
    <property type="term" value="P:protein histidyl modification to diphthamide"/>
    <property type="evidence" value="ECO:0007669"/>
    <property type="project" value="UniProtKB-UniPathway"/>
</dbReference>
<evidence type="ECO:0000313" key="13">
    <source>
        <dbReference type="Proteomes" id="UP000516260"/>
    </source>
</evidence>
<evidence type="ECO:0000256" key="10">
    <source>
        <dbReference type="SAM" id="MobiDB-lite"/>
    </source>
</evidence>
<dbReference type="UniPathway" id="UPA00559"/>
<dbReference type="InterPro" id="IPR030662">
    <property type="entry name" value="DPH6/MJ0570"/>
</dbReference>
<evidence type="ECO:0000256" key="5">
    <source>
        <dbReference type="ARBA" id="ARBA00029814"/>
    </source>
</evidence>
<dbReference type="FunFam" id="3.40.50.620:FF:000069">
    <property type="entry name" value="diphthine--ammonia ligase"/>
    <property type="match status" value="1"/>
</dbReference>
<protein>
    <recommendedName>
        <fullName evidence="4">Diphthine--ammonia ligase</fullName>
        <ecNumber evidence="3">6.3.1.14</ecNumber>
    </recommendedName>
    <alternativeName>
        <fullName evidence="6">ATP-binding domain-containing protein 4</fullName>
    </alternativeName>
    <alternativeName>
        <fullName evidence="5">Diphthamide synthase</fullName>
    </alternativeName>
    <alternativeName>
        <fullName evidence="7">Diphthamide synthetase</fullName>
    </alternativeName>
    <alternativeName>
        <fullName evidence="8">Protein DPH6 homolog</fullName>
    </alternativeName>
</protein>
<feature type="domain" description="Diphthamide synthase" evidence="11">
    <location>
        <begin position="1"/>
        <end position="174"/>
    </location>
</feature>
<comment type="pathway">
    <text evidence="1">Protein modification; peptidyl-diphthamide biosynthesis.</text>
</comment>
<dbReference type="Gene3D" id="3.90.1490.10">
    <property type="entry name" value="putative n-type atp pyrophosphatase, domain 2"/>
    <property type="match status" value="1"/>
</dbReference>
<evidence type="ECO:0000259" key="11">
    <source>
        <dbReference type="Pfam" id="PF01902"/>
    </source>
</evidence>
<dbReference type="Proteomes" id="UP000516260">
    <property type="component" value="Chromosome 18"/>
</dbReference>
<evidence type="ECO:0000256" key="9">
    <source>
        <dbReference type="ARBA" id="ARBA00048108"/>
    </source>
</evidence>
<gene>
    <name evidence="12" type="ORF">fugu_016385</name>
</gene>
<evidence type="ECO:0000256" key="6">
    <source>
        <dbReference type="ARBA" id="ARBA00031202"/>
    </source>
</evidence>
<evidence type="ECO:0000256" key="8">
    <source>
        <dbReference type="ARBA" id="ARBA00032849"/>
    </source>
</evidence>
<dbReference type="PANTHER" id="PTHR12196">
    <property type="entry name" value="DOMAIN OF UNKNOWN FUNCTION 71 DUF71 -CONTAINING PROTEIN"/>
    <property type="match status" value="1"/>
</dbReference>
<dbReference type="Gene3D" id="3.40.50.620">
    <property type="entry name" value="HUPs"/>
    <property type="match status" value="1"/>
</dbReference>
<dbReference type="Pfam" id="PF01902">
    <property type="entry name" value="Diphthami_syn_2"/>
    <property type="match status" value="1"/>
</dbReference>
<dbReference type="NCBIfam" id="TIGR00290">
    <property type="entry name" value="MJ0570_dom"/>
    <property type="match status" value="1"/>
</dbReference>
<reference evidence="12 13" key="1">
    <citation type="submission" date="2019-04" db="EMBL/GenBank/DDBJ databases">
        <title>The sequence and de novo assembly of Takifugu bimaculatus genome using PacBio and Hi-C technologies.</title>
        <authorList>
            <person name="Xu P."/>
            <person name="Liu B."/>
            <person name="Zhou Z."/>
        </authorList>
    </citation>
    <scope>NUCLEOTIDE SEQUENCE [LARGE SCALE GENOMIC DNA]</scope>
    <source>
        <strain evidence="12">TB-2018</strain>
        <tissue evidence="12">Muscle</tissue>
    </source>
</reference>
<comment type="catalytic activity">
    <reaction evidence="9">
        <text>diphthine-[translation elongation factor 2] + NH4(+) + ATP = diphthamide-[translation elongation factor 2] + AMP + diphosphate + H(+)</text>
        <dbReference type="Rhea" id="RHEA:19753"/>
        <dbReference type="Rhea" id="RHEA-COMP:10172"/>
        <dbReference type="Rhea" id="RHEA-COMP:10174"/>
        <dbReference type="ChEBI" id="CHEBI:15378"/>
        <dbReference type="ChEBI" id="CHEBI:16692"/>
        <dbReference type="ChEBI" id="CHEBI:28938"/>
        <dbReference type="ChEBI" id="CHEBI:30616"/>
        <dbReference type="ChEBI" id="CHEBI:33019"/>
        <dbReference type="ChEBI" id="CHEBI:82696"/>
        <dbReference type="ChEBI" id="CHEBI:456215"/>
        <dbReference type="EC" id="6.3.1.14"/>
    </reaction>
</comment>
<dbReference type="GO" id="GO:0017178">
    <property type="term" value="F:diphthine-ammonia ligase activity"/>
    <property type="evidence" value="ECO:0007669"/>
    <property type="project" value="UniProtKB-EC"/>
</dbReference>
<dbReference type="InterPro" id="IPR002761">
    <property type="entry name" value="Diphthami_syn_dom"/>
</dbReference>
<evidence type="ECO:0000256" key="7">
    <source>
        <dbReference type="ARBA" id="ARBA00031552"/>
    </source>
</evidence>
<dbReference type="InterPro" id="IPR014729">
    <property type="entry name" value="Rossmann-like_a/b/a_fold"/>
</dbReference>
<organism evidence="12 13">
    <name type="scientific">Takifugu bimaculatus</name>
    <dbReference type="NCBI Taxonomy" id="433685"/>
    <lineage>
        <taxon>Eukaryota</taxon>
        <taxon>Metazoa</taxon>
        <taxon>Chordata</taxon>
        <taxon>Craniata</taxon>
        <taxon>Vertebrata</taxon>
        <taxon>Euteleostomi</taxon>
        <taxon>Actinopterygii</taxon>
        <taxon>Neopterygii</taxon>
        <taxon>Teleostei</taxon>
        <taxon>Neoteleostei</taxon>
        <taxon>Acanthomorphata</taxon>
        <taxon>Eupercaria</taxon>
        <taxon>Tetraodontiformes</taxon>
        <taxon>Tetradontoidea</taxon>
        <taxon>Tetraodontidae</taxon>
        <taxon>Takifugu</taxon>
    </lineage>
</organism>
<dbReference type="EC" id="6.3.1.14" evidence="3"/>
<keyword evidence="13" id="KW-1185">Reference proteome</keyword>
<dbReference type="CDD" id="cd01994">
    <property type="entry name" value="AANH_PF0828-like"/>
    <property type="match status" value="1"/>
</dbReference>
<proteinExistence type="inferred from homology"/>
<feature type="region of interest" description="Disordered" evidence="10">
    <location>
        <begin position="237"/>
        <end position="285"/>
    </location>
</feature>
<dbReference type="EMBL" id="SWLE01000010">
    <property type="protein sequence ID" value="TNM95302.1"/>
    <property type="molecule type" value="Genomic_DNA"/>
</dbReference>
<dbReference type="SUPFAM" id="SSF52402">
    <property type="entry name" value="Adenine nucleotide alpha hydrolases-like"/>
    <property type="match status" value="1"/>
</dbReference>
<comment type="caution">
    <text evidence="12">The sequence shown here is derived from an EMBL/GenBank/DDBJ whole genome shotgun (WGS) entry which is preliminary data.</text>
</comment>